<evidence type="ECO:0000259" key="12">
    <source>
        <dbReference type="PROSITE" id="PS51194"/>
    </source>
</evidence>
<keyword evidence="15" id="KW-1185">Reference proteome</keyword>
<dbReference type="SMART" id="SM00490">
    <property type="entry name" value="HELICc"/>
    <property type="match status" value="1"/>
</dbReference>
<dbReference type="GO" id="GO:0005829">
    <property type="term" value="C:cytosol"/>
    <property type="evidence" value="ECO:0007669"/>
    <property type="project" value="TreeGrafter"/>
</dbReference>
<dbReference type="GO" id="GO:0003723">
    <property type="term" value="F:RNA binding"/>
    <property type="evidence" value="ECO:0007669"/>
    <property type="project" value="UniProtKB-KW"/>
</dbReference>
<keyword evidence="3" id="KW-0547">Nucleotide-binding</keyword>
<evidence type="ECO:0000256" key="9">
    <source>
        <dbReference type="PROSITE-ProRule" id="PRU00552"/>
    </source>
</evidence>
<evidence type="ECO:0000259" key="11">
    <source>
        <dbReference type="PROSITE" id="PS51192"/>
    </source>
</evidence>
<reference evidence="14" key="1">
    <citation type="journal article" date="2021" name="Sci. Rep.">
        <title>Diploid genomic architecture of Nitzschia inconspicua, an elite biomass production diatom.</title>
        <authorList>
            <person name="Oliver A."/>
            <person name="Podell S."/>
            <person name="Pinowska A."/>
            <person name="Traller J.C."/>
            <person name="Smith S.R."/>
            <person name="McClure R."/>
            <person name="Beliaev A."/>
            <person name="Bohutskyi P."/>
            <person name="Hill E.A."/>
            <person name="Rabines A."/>
            <person name="Zheng H."/>
            <person name="Allen L.Z."/>
            <person name="Kuo A."/>
            <person name="Grigoriev I.V."/>
            <person name="Allen A.E."/>
            <person name="Hazlebeck D."/>
            <person name="Allen E.E."/>
        </authorList>
    </citation>
    <scope>NUCLEOTIDE SEQUENCE</scope>
    <source>
        <strain evidence="14">Hildebrandi</strain>
    </source>
</reference>
<dbReference type="AlphaFoldDB" id="A0A9K3PP35"/>
<dbReference type="PROSITE" id="PS51194">
    <property type="entry name" value="HELICASE_CTER"/>
    <property type="match status" value="1"/>
</dbReference>
<dbReference type="InterPro" id="IPR000629">
    <property type="entry name" value="RNA-helicase_DEAD-box_CS"/>
</dbReference>
<evidence type="ECO:0000256" key="2">
    <source>
        <dbReference type="ARBA" id="ARBA00012552"/>
    </source>
</evidence>
<dbReference type="CDD" id="cd18787">
    <property type="entry name" value="SF2_C_DEAD"/>
    <property type="match status" value="1"/>
</dbReference>
<name>A0A9K3PP35_9STRA</name>
<dbReference type="PROSITE" id="PS00039">
    <property type="entry name" value="DEAD_ATP_HELICASE"/>
    <property type="match status" value="1"/>
</dbReference>
<feature type="short sequence motif" description="Q motif" evidence="9">
    <location>
        <begin position="12"/>
        <end position="40"/>
    </location>
</feature>
<evidence type="ECO:0000256" key="10">
    <source>
        <dbReference type="SAM" id="MobiDB-lite"/>
    </source>
</evidence>
<dbReference type="SMART" id="SM00487">
    <property type="entry name" value="DEXDc"/>
    <property type="match status" value="1"/>
</dbReference>
<dbReference type="Pfam" id="PF00271">
    <property type="entry name" value="Helicase_C"/>
    <property type="match status" value="1"/>
</dbReference>
<dbReference type="GO" id="GO:0003724">
    <property type="term" value="F:RNA helicase activity"/>
    <property type="evidence" value="ECO:0007669"/>
    <property type="project" value="UniProtKB-EC"/>
</dbReference>
<feature type="compositionally biased region" description="Low complexity" evidence="10">
    <location>
        <begin position="929"/>
        <end position="944"/>
    </location>
</feature>
<feature type="region of interest" description="Disordered" evidence="10">
    <location>
        <begin position="844"/>
        <end position="944"/>
    </location>
</feature>
<feature type="compositionally biased region" description="Basic residues" evidence="10">
    <location>
        <begin position="867"/>
        <end position="876"/>
    </location>
</feature>
<reference evidence="14" key="2">
    <citation type="submission" date="2021-04" db="EMBL/GenBank/DDBJ databases">
        <authorList>
            <person name="Podell S."/>
        </authorList>
    </citation>
    <scope>NUCLEOTIDE SEQUENCE</scope>
    <source>
        <strain evidence="14">Hildebrandi</strain>
    </source>
</reference>
<dbReference type="GO" id="GO:0005524">
    <property type="term" value="F:ATP binding"/>
    <property type="evidence" value="ECO:0007669"/>
    <property type="project" value="UniProtKB-KW"/>
</dbReference>
<dbReference type="InterPro" id="IPR001650">
    <property type="entry name" value="Helicase_C-like"/>
</dbReference>
<dbReference type="PANTHER" id="PTHR47959">
    <property type="entry name" value="ATP-DEPENDENT RNA HELICASE RHLE-RELATED"/>
    <property type="match status" value="1"/>
</dbReference>
<feature type="domain" description="Helicase ATP-binding" evidence="11">
    <location>
        <begin position="43"/>
        <end position="224"/>
    </location>
</feature>
<feature type="compositionally biased region" description="Basic and acidic residues" evidence="10">
    <location>
        <begin position="678"/>
        <end position="687"/>
    </location>
</feature>
<dbReference type="InterPro" id="IPR012541">
    <property type="entry name" value="DBP10_C"/>
</dbReference>
<keyword evidence="7" id="KW-0694">RNA-binding</keyword>
<proteinExistence type="inferred from homology"/>
<accession>A0A9K3PP35</accession>
<dbReference type="PROSITE" id="PS51192">
    <property type="entry name" value="HELICASE_ATP_BIND_1"/>
    <property type="match status" value="1"/>
</dbReference>
<evidence type="ECO:0000313" key="14">
    <source>
        <dbReference type="EMBL" id="KAG7352064.1"/>
    </source>
</evidence>
<evidence type="ECO:0000256" key="8">
    <source>
        <dbReference type="ARBA" id="ARBA00047984"/>
    </source>
</evidence>
<evidence type="ECO:0000313" key="15">
    <source>
        <dbReference type="Proteomes" id="UP000693970"/>
    </source>
</evidence>
<evidence type="ECO:0000256" key="3">
    <source>
        <dbReference type="ARBA" id="ARBA00022741"/>
    </source>
</evidence>
<comment type="catalytic activity">
    <reaction evidence="8">
        <text>ATP + H2O = ADP + phosphate + H(+)</text>
        <dbReference type="Rhea" id="RHEA:13065"/>
        <dbReference type="ChEBI" id="CHEBI:15377"/>
        <dbReference type="ChEBI" id="CHEBI:15378"/>
        <dbReference type="ChEBI" id="CHEBI:30616"/>
        <dbReference type="ChEBI" id="CHEBI:43474"/>
        <dbReference type="ChEBI" id="CHEBI:456216"/>
        <dbReference type="EC" id="3.6.4.13"/>
    </reaction>
</comment>
<feature type="domain" description="DEAD-box RNA helicase Q" evidence="13">
    <location>
        <begin position="12"/>
        <end position="40"/>
    </location>
</feature>
<evidence type="ECO:0000256" key="6">
    <source>
        <dbReference type="ARBA" id="ARBA00022840"/>
    </source>
</evidence>
<dbReference type="EC" id="3.6.4.13" evidence="2"/>
<dbReference type="InterPro" id="IPR014014">
    <property type="entry name" value="RNA_helicase_DEAD_Q_motif"/>
</dbReference>
<evidence type="ECO:0000256" key="7">
    <source>
        <dbReference type="ARBA" id="ARBA00022884"/>
    </source>
</evidence>
<feature type="compositionally biased region" description="Basic and acidic residues" evidence="10">
    <location>
        <begin position="634"/>
        <end position="643"/>
    </location>
</feature>
<dbReference type="InterPro" id="IPR050079">
    <property type="entry name" value="DEAD_box_RNA_helicase"/>
</dbReference>
<dbReference type="GO" id="GO:0005730">
    <property type="term" value="C:nucleolus"/>
    <property type="evidence" value="ECO:0007669"/>
    <property type="project" value="UniProtKB-SubCell"/>
</dbReference>
<evidence type="ECO:0000256" key="1">
    <source>
        <dbReference type="ARBA" id="ARBA00010379"/>
    </source>
</evidence>
<evidence type="ECO:0000259" key="13">
    <source>
        <dbReference type="PROSITE" id="PS51195"/>
    </source>
</evidence>
<gene>
    <name evidence="14" type="ORF">IV203_008112</name>
</gene>
<keyword evidence="6" id="KW-0067">ATP-binding</keyword>
<comment type="similarity">
    <text evidence="1">Belongs to the DEAD box helicase family. DDX54/DBP10 subfamily.</text>
</comment>
<feature type="compositionally biased region" description="Low complexity" evidence="10">
    <location>
        <begin position="662"/>
        <end position="672"/>
    </location>
</feature>
<dbReference type="InterPro" id="IPR011545">
    <property type="entry name" value="DEAD/DEAH_box_helicase_dom"/>
</dbReference>
<dbReference type="GO" id="GO:0016787">
    <property type="term" value="F:hydrolase activity"/>
    <property type="evidence" value="ECO:0007669"/>
    <property type="project" value="UniProtKB-KW"/>
</dbReference>
<dbReference type="PROSITE" id="PS51195">
    <property type="entry name" value="Q_MOTIF"/>
    <property type="match status" value="1"/>
</dbReference>
<dbReference type="EMBL" id="JAGRRH010000017">
    <property type="protein sequence ID" value="KAG7352064.1"/>
    <property type="molecule type" value="Genomic_DNA"/>
</dbReference>
<dbReference type="PANTHER" id="PTHR47959:SF8">
    <property type="entry name" value="RNA HELICASE"/>
    <property type="match status" value="1"/>
</dbReference>
<keyword evidence="4" id="KW-0378">Hydrolase</keyword>
<organism evidence="14 15">
    <name type="scientific">Nitzschia inconspicua</name>
    <dbReference type="NCBI Taxonomy" id="303405"/>
    <lineage>
        <taxon>Eukaryota</taxon>
        <taxon>Sar</taxon>
        <taxon>Stramenopiles</taxon>
        <taxon>Ochrophyta</taxon>
        <taxon>Bacillariophyta</taxon>
        <taxon>Bacillariophyceae</taxon>
        <taxon>Bacillariophycidae</taxon>
        <taxon>Bacillariales</taxon>
        <taxon>Bacillariaceae</taxon>
        <taxon>Nitzschia</taxon>
    </lineage>
</organism>
<evidence type="ECO:0000256" key="4">
    <source>
        <dbReference type="ARBA" id="ARBA00022801"/>
    </source>
</evidence>
<dbReference type="InterPro" id="IPR014001">
    <property type="entry name" value="Helicase_ATP-bd"/>
</dbReference>
<evidence type="ECO:0000256" key="5">
    <source>
        <dbReference type="ARBA" id="ARBA00022806"/>
    </source>
</evidence>
<feature type="domain" description="Helicase C-terminal" evidence="12">
    <location>
        <begin position="252"/>
        <end position="409"/>
    </location>
</feature>
<comment type="caution">
    <text evidence="14">The sequence shown here is derived from an EMBL/GenBank/DDBJ whole genome shotgun (WGS) entry which is preliminary data.</text>
</comment>
<dbReference type="Pfam" id="PF08147">
    <property type="entry name" value="DBP10CT"/>
    <property type="match status" value="1"/>
</dbReference>
<feature type="compositionally biased region" description="Basic and acidic residues" evidence="10">
    <location>
        <begin position="892"/>
        <end position="902"/>
    </location>
</feature>
<protein>
    <recommendedName>
        <fullName evidence="2">RNA helicase</fullName>
        <ecNumber evidence="2">3.6.4.13</ecNumber>
    </recommendedName>
</protein>
<dbReference type="OrthoDB" id="10261375at2759"/>
<dbReference type="SMART" id="SM01123">
    <property type="entry name" value="DBP10CT"/>
    <property type="match status" value="1"/>
</dbReference>
<sequence>MSSNQSGSGGGNGFKPLGLSDDVFRGIVRLGFRNPTPVQRKALPVIMSGADSVVMARTGSGKTAAFLIPLLESLVANGSTTGDGRRGGVRGIVLSPTRELSLQTLRVLRKMSHFMPEIRSIGIHGGEGMERQFDELASKPDIIVATPGRLAHILSEIPDFTLRDCQMCILDEADRLLEMGFAVQLRQIHKSLPEQRCQRVLLSATMPKMLVEFTKSGFTNDPQVVRLDQEATVSEELRISFITCRSLEKDAALLQILSAIEEDKEANAATRTGLTLIFCATRHHVEYVTTLIRSSGLEATLIYGTLDADARNANLASFRNGRKPIMVVTDVAARGVDVPMCDHVIHYHFPPTPKLFVHRSGRVARAGRIGFCFGLVEPDELPYMVDLHLFLGRKLTTSEGITKTNEDGDISHERDDTVVEAYSLNEMTPDMVHYGSIPESILTLEVENVRRIMDSEMAGSDRAESMKSLSRVCTNAMKQYRKTRPEASKEGVRRAKAILEGTKLQTGQRVGGASIPPHPLLRGMEIEKYEHDKSKGIIGTLNGMENIRKRQEFLKAVSQFRPKETIFEAFATGGGKETGVLSQVDKGRTIAFSKKNDTSFALSAMKNMRRQMRMARDKGATLVVAGSSLIEENRLQDSKHSDAGVDIDGDADDGSVKRIENATAAAAGTSSSVPLPLHDSRPRLSKAERRRLKKNTSATPSASSLQAQEKRKKNMRGSDFRDNTYFIQNEATTNPEEAHRQRTVEAAMQPSAASALKGIVGNALRLEEAMLDVVGDENEQMVQKQRMMRWDKSKRKYIQTSVGAELSGQSRSKRIKLESGQVVKSDKLKLGEIYEKWQKKTNRSVGRDGVFDNAADDGDDIPSGRGGNKKRKKGKGGSHVADSATSAKAIKKSRESKKDLKLKNMKKADRKRLERNSRSEQSVAKGVAKKGSQGKKGMSGRWKK</sequence>
<feature type="region of interest" description="Disordered" evidence="10">
    <location>
        <begin position="634"/>
        <end position="722"/>
    </location>
</feature>
<feature type="compositionally biased region" description="Polar residues" evidence="10">
    <location>
        <begin position="695"/>
        <end position="707"/>
    </location>
</feature>
<dbReference type="Proteomes" id="UP000693970">
    <property type="component" value="Unassembled WGS sequence"/>
</dbReference>
<keyword evidence="5 14" id="KW-0347">Helicase</keyword>
<dbReference type="Pfam" id="PF00270">
    <property type="entry name" value="DEAD"/>
    <property type="match status" value="1"/>
</dbReference>